<dbReference type="GO" id="GO:0008237">
    <property type="term" value="F:metallopeptidase activity"/>
    <property type="evidence" value="ECO:0007669"/>
    <property type="project" value="UniProtKB-KW"/>
</dbReference>
<evidence type="ECO:0000313" key="8">
    <source>
        <dbReference type="Proteomes" id="UP000235826"/>
    </source>
</evidence>
<protein>
    <recommendedName>
        <fullName evidence="6">MPN domain-containing protein</fullName>
    </recommendedName>
</protein>
<dbReference type="InterPro" id="IPR025657">
    <property type="entry name" value="RadC_JAB"/>
</dbReference>
<dbReference type="KEGG" id="fek:C1H87_10355"/>
<evidence type="ECO:0000256" key="3">
    <source>
        <dbReference type="ARBA" id="ARBA00022801"/>
    </source>
</evidence>
<keyword evidence="4" id="KW-0862">Zinc</keyword>
<dbReference type="OrthoDB" id="9804482at2"/>
<evidence type="ECO:0000256" key="4">
    <source>
        <dbReference type="ARBA" id="ARBA00022833"/>
    </source>
</evidence>
<dbReference type="InterPro" id="IPR020891">
    <property type="entry name" value="UPF0758_CS"/>
</dbReference>
<keyword evidence="8" id="KW-1185">Reference proteome</keyword>
<evidence type="ECO:0000256" key="2">
    <source>
        <dbReference type="ARBA" id="ARBA00022723"/>
    </source>
</evidence>
<dbReference type="RefSeq" id="WP_102755734.1">
    <property type="nucleotide sequence ID" value="NZ_CP025791.1"/>
</dbReference>
<dbReference type="CDD" id="cd08071">
    <property type="entry name" value="MPN_DUF2466"/>
    <property type="match status" value="1"/>
</dbReference>
<reference evidence="7 8" key="1">
    <citation type="submission" date="2018-01" db="EMBL/GenBank/DDBJ databases">
        <title>Complete genome sequence of Flavivirga eckloniae ECD14 isolated from seaweed Ecklonia cava.</title>
        <authorList>
            <person name="Lee J.H."/>
            <person name="Baik K.S."/>
            <person name="Seong C.N."/>
        </authorList>
    </citation>
    <scope>NUCLEOTIDE SEQUENCE [LARGE SCALE GENOMIC DNA]</scope>
    <source>
        <strain evidence="7 8">ECD14</strain>
    </source>
</reference>
<dbReference type="PANTHER" id="PTHR30471:SF3">
    <property type="entry name" value="UPF0758 PROTEIN YEES-RELATED"/>
    <property type="match status" value="1"/>
</dbReference>
<dbReference type="Proteomes" id="UP000235826">
    <property type="component" value="Chromosome"/>
</dbReference>
<evidence type="ECO:0000313" key="7">
    <source>
        <dbReference type="EMBL" id="AUP79079.1"/>
    </source>
</evidence>
<organism evidence="7 8">
    <name type="scientific">Flavivirga eckloniae</name>
    <dbReference type="NCBI Taxonomy" id="1803846"/>
    <lineage>
        <taxon>Bacteria</taxon>
        <taxon>Pseudomonadati</taxon>
        <taxon>Bacteroidota</taxon>
        <taxon>Flavobacteriia</taxon>
        <taxon>Flavobacteriales</taxon>
        <taxon>Flavobacteriaceae</taxon>
        <taxon>Flavivirga</taxon>
    </lineage>
</organism>
<dbReference type="GO" id="GO:0046872">
    <property type="term" value="F:metal ion binding"/>
    <property type="evidence" value="ECO:0007669"/>
    <property type="project" value="UniProtKB-KW"/>
</dbReference>
<name>A0A2K9PPV6_9FLAO</name>
<keyword evidence="2" id="KW-0479">Metal-binding</keyword>
<dbReference type="InterPro" id="IPR001405">
    <property type="entry name" value="UPF0758"/>
</dbReference>
<keyword evidence="3" id="KW-0378">Hydrolase</keyword>
<keyword evidence="1" id="KW-0645">Protease</keyword>
<dbReference type="PANTHER" id="PTHR30471">
    <property type="entry name" value="DNA REPAIR PROTEIN RADC"/>
    <property type="match status" value="1"/>
</dbReference>
<gene>
    <name evidence="7" type="ORF">C1H87_10355</name>
</gene>
<dbReference type="Pfam" id="PF04002">
    <property type="entry name" value="RadC"/>
    <property type="match status" value="1"/>
</dbReference>
<keyword evidence="5" id="KW-0482">Metalloprotease</keyword>
<accession>A0A2K9PPV6</accession>
<evidence type="ECO:0000259" key="6">
    <source>
        <dbReference type="PROSITE" id="PS50249"/>
    </source>
</evidence>
<dbReference type="GO" id="GO:0006508">
    <property type="term" value="P:proteolysis"/>
    <property type="evidence" value="ECO:0007669"/>
    <property type="project" value="UniProtKB-KW"/>
</dbReference>
<proteinExistence type="predicted"/>
<dbReference type="Gene3D" id="3.40.140.10">
    <property type="entry name" value="Cytidine Deaminase, domain 2"/>
    <property type="match status" value="1"/>
</dbReference>
<dbReference type="EMBL" id="CP025791">
    <property type="protein sequence ID" value="AUP79079.1"/>
    <property type="molecule type" value="Genomic_DNA"/>
</dbReference>
<dbReference type="PROSITE" id="PS50249">
    <property type="entry name" value="MPN"/>
    <property type="match status" value="1"/>
</dbReference>
<feature type="domain" description="MPN" evidence="6">
    <location>
        <begin position="12"/>
        <end position="140"/>
    </location>
</feature>
<dbReference type="SUPFAM" id="SSF102712">
    <property type="entry name" value="JAB1/MPN domain"/>
    <property type="match status" value="1"/>
</dbReference>
<evidence type="ECO:0000256" key="1">
    <source>
        <dbReference type="ARBA" id="ARBA00022670"/>
    </source>
</evidence>
<dbReference type="AlphaFoldDB" id="A0A2K9PPV6"/>
<sequence>MNVRIPKDGNGRIEGGLDIARIMRKILLRQNKLHRKKEYFWTIGLSVKNDIEYIELLTIGVLNKNNVDPVEVFNFTVAKKCKRIILCHNHPSGDTTPSLPDKHITQKIKKGAEVLNIELLDHLIICEGKEFSSFAALKLL</sequence>
<dbReference type="PROSITE" id="PS01302">
    <property type="entry name" value="UPF0758"/>
    <property type="match status" value="1"/>
</dbReference>
<evidence type="ECO:0000256" key="5">
    <source>
        <dbReference type="ARBA" id="ARBA00023049"/>
    </source>
</evidence>
<dbReference type="InterPro" id="IPR037518">
    <property type="entry name" value="MPN"/>
</dbReference>